<sequence>MRTGDDLKAFLDEKADQYNRPEFIKDDPVSIPHLFHRKQDIEIMGFFAAILAWGQRKTIINKCRELSDRMDSSPYDFVMNHTDEDLKVLLGFKHRTFNDTDLLYFINFFRHHYEQYESLEDAFLPSRTGLFRNEVFREEFMDEVRGPHPSESFFSPPCYLTGIDPGDHRVETILNHFREYFFSLPDFPSRTIKHVSSPSQKSTCKRLNMFLRWMVRNDNRGVDFGLWSRIHPSQLICPCDLHVDRIARYLKLITRKQTDWQTAVELTEQLRQFDPLDPVKYDFALFGLGIDRSFGKLISSH</sequence>
<evidence type="ECO:0000313" key="2">
    <source>
        <dbReference type="Proteomes" id="UP000245647"/>
    </source>
</evidence>
<dbReference type="AlphaFoldDB" id="A0A2U2PLJ5"/>
<dbReference type="NCBIfam" id="TIGR02757">
    <property type="entry name" value="TIGR02757 family protein"/>
    <property type="match status" value="1"/>
</dbReference>
<accession>A0A2U2PLJ5</accession>
<dbReference type="EMBL" id="QEAS01000002">
    <property type="protein sequence ID" value="PWG82270.1"/>
    <property type="molecule type" value="Genomic_DNA"/>
</dbReference>
<dbReference type="InterPro" id="IPR014127">
    <property type="entry name" value="CHP02757"/>
</dbReference>
<dbReference type="Proteomes" id="UP000245647">
    <property type="component" value="Unassembled WGS sequence"/>
</dbReference>
<reference evidence="1 2" key="1">
    <citation type="submission" date="2018-04" db="EMBL/GenBank/DDBJ databases">
        <title>Pedobacter chongqingensis sp. nov., isolated from a rottenly hemp rope.</title>
        <authorList>
            <person name="Cai Y."/>
        </authorList>
    </citation>
    <scope>NUCLEOTIDE SEQUENCE [LARGE SCALE GENOMIC DNA]</scope>
    <source>
        <strain evidence="1 2">FJ4-8</strain>
    </source>
</reference>
<dbReference type="Pfam" id="PF09674">
    <property type="entry name" value="DUF2400"/>
    <property type="match status" value="1"/>
</dbReference>
<dbReference type="OrthoDB" id="9773332at2"/>
<gene>
    <name evidence="1" type="ORF">DDR33_03000</name>
</gene>
<evidence type="ECO:0000313" key="1">
    <source>
        <dbReference type="EMBL" id="PWG82270.1"/>
    </source>
</evidence>
<comment type="caution">
    <text evidence="1">The sequence shown here is derived from an EMBL/GenBank/DDBJ whole genome shotgun (WGS) entry which is preliminary data.</text>
</comment>
<organism evidence="1 2">
    <name type="scientific">Pararcticibacter amylolyticus</name>
    <dbReference type="NCBI Taxonomy" id="2173175"/>
    <lineage>
        <taxon>Bacteria</taxon>
        <taxon>Pseudomonadati</taxon>
        <taxon>Bacteroidota</taxon>
        <taxon>Sphingobacteriia</taxon>
        <taxon>Sphingobacteriales</taxon>
        <taxon>Sphingobacteriaceae</taxon>
        <taxon>Pararcticibacter</taxon>
    </lineage>
</organism>
<keyword evidence="2" id="KW-1185">Reference proteome</keyword>
<protein>
    <submittedName>
        <fullName evidence="1">TIGR02757 family protein</fullName>
    </submittedName>
</protein>
<name>A0A2U2PLJ5_9SPHI</name>
<proteinExistence type="predicted"/>